<dbReference type="EMBL" id="UGOG01000001">
    <property type="protein sequence ID" value="STX62362.1"/>
    <property type="molecule type" value="Genomic_DNA"/>
</dbReference>
<reference evidence="4 6" key="2">
    <citation type="submission" date="2018-06" db="EMBL/GenBank/DDBJ databases">
        <authorList>
            <consortium name="Pathogen Informatics"/>
            <person name="Doyle S."/>
        </authorList>
    </citation>
    <scope>NUCLEOTIDE SEQUENCE [LARGE SCALE GENOMIC DNA]</scope>
    <source>
        <strain evidence="4 6">NCTC12239</strain>
    </source>
</reference>
<dbReference type="RefSeq" id="WP_051190553.1">
    <property type="nucleotide sequence ID" value="NZ_CAAAJG010000003.1"/>
</dbReference>
<organism evidence="4 6">
    <name type="scientific">Legionella moravica</name>
    <dbReference type="NCBI Taxonomy" id="39962"/>
    <lineage>
        <taxon>Bacteria</taxon>
        <taxon>Pseudomonadati</taxon>
        <taxon>Pseudomonadota</taxon>
        <taxon>Gammaproteobacteria</taxon>
        <taxon>Legionellales</taxon>
        <taxon>Legionellaceae</taxon>
        <taxon>Legionella</taxon>
    </lineage>
</organism>
<evidence type="ECO:0000313" key="5">
    <source>
        <dbReference type="Proteomes" id="UP000054985"/>
    </source>
</evidence>
<accession>A0A378JXZ8</accession>
<keyword evidence="2" id="KW-0040">ANK repeat</keyword>
<dbReference type="STRING" id="39962.Lmor_2203"/>
<dbReference type="Gene3D" id="1.25.40.20">
    <property type="entry name" value="Ankyrin repeat-containing domain"/>
    <property type="match status" value="1"/>
</dbReference>
<dbReference type="EMBL" id="LNYN01000029">
    <property type="protein sequence ID" value="KTD32265.1"/>
    <property type="molecule type" value="Genomic_DNA"/>
</dbReference>
<evidence type="ECO:0000313" key="6">
    <source>
        <dbReference type="Proteomes" id="UP000254040"/>
    </source>
</evidence>
<evidence type="ECO:0000256" key="2">
    <source>
        <dbReference type="ARBA" id="ARBA00023043"/>
    </source>
</evidence>
<keyword evidence="5" id="KW-1185">Reference proteome</keyword>
<dbReference type="Proteomes" id="UP000254040">
    <property type="component" value="Unassembled WGS sequence"/>
</dbReference>
<name>A0A378JXZ8_9GAMM</name>
<dbReference type="OrthoDB" id="5653259at2"/>
<evidence type="ECO:0000313" key="3">
    <source>
        <dbReference type="EMBL" id="KTD32265.1"/>
    </source>
</evidence>
<gene>
    <name evidence="3" type="ORF">Lmor_2203</name>
    <name evidence="4" type="ORF">NCTC12239_01287</name>
</gene>
<evidence type="ECO:0000313" key="4">
    <source>
        <dbReference type="EMBL" id="STX62362.1"/>
    </source>
</evidence>
<dbReference type="InterPro" id="IPR036770">
    <property type="entry name" value="Ankyrin_rpt-contain_sf"/>
</dbReference>
<protein>
    <submittedName>
        <fullName evidence="4">Ankyrin repeat protein</fullName>
    </submittedName>
</protein>
<keyword evidence="1" id="KW-0677">Repeat</keyword>
<reference evidence="3 5" key="1">
    <citation type="submission" date="2015-11" db="EMBL/GenBank/DDBJ databases">
        <title>Genomic analysis of 38 Legionella species identifies large and diverse effector repertoires.</title>
        <authorList>
            <person name="Burstein D."/>
            <person name="Amaro F."/>
            <person name="Zusman T."/>
            <person name="Lifshitz Z."/>
            <person name="Cohen O."/>
            <person name="Gilbert J.A."/>
            <person name="Pupko T."/>
            <person name="Shuman H.A."/>
            <person name="Segal G."/>
        </authorList>
    </citation>
    <scope>NUCLEOTIDE SEQUENCE [LARGE SCALE GENOMIC DNA]</scope>
    <source>
        <strain evidence="3 5">ATCC 43877</strain>
    </source>
</reference>
<dbReference type="AlphaFoldDB" id="A0A378JXZ8"/>
<evidence type="ECO:0000256" key="1">
    <source>
        <dbReference type="ARBA" id="ARBA00022737"/>
    </source>
</evidence>
<dbReference type="Proteomes" id="UP000054985">
    <property type="component" value="Unassembled WGS sequence"/>
</dbReference>
<sequence length="334" mass="38255">MDLNAQLRQLLNKSIYTSESFALLDLGANPNILNDCGYSLLHLLVFNHRMTEAFQLIEDYNADINIKDKFGFTPLYYMLNDGFSVDSLIAMIRLGANPNVRNSSGSAPIHQFIRLKFSYALELLKMHPESIHYKSNEGTPIQLMMNLRNTQRFSADNYIIMVRNGADPDSVDRNNSSLLSIILEMNKPERSKELVALSQLSPQERKLFTPDLIDYFIQDDGIMHLVCDLQQNKISKHHLPLLAKFPNAKEMVIKYIRNLSSDVQEDLIKECLSPKTSLNQFFSIQRGWFMTSTSRGTFAQLIKMQKALIDNKILESKSFHDAPEQNHFTPTNMA</sequence>
<dbReference type="PANTHER" id="PTHR24197:SF44">
    <property type="entry name" value="ANKYRIN REPEAT DOMAIN-CONTAINING PROTEIN 54"/>
    <property type="match status" value="1"/>
</dbReference>
<proteinExistence type="predicted"/>
<dbReference type="PANTHER" id="PTHR24197">
    <property type="entry name" value="ANKYRIN REPEAT DOMAIN-CONTAINING PROTEIN 61"/>
    <property type="match status" value="1"/>
</dbReference>
<dbReference type="SUPFAM" id="SSF48403">
    <property type="entry name" value="Ankyrin repeat"/>
    <property type="match status" value="1"/>
</dbReference>